<name>A0A3N4I5H7_ASCIM</name>
<evidence type="ECO:0000313" key="4">
    <source>
        <dbReference type="Proteomes" id="UP000275078"/>
    </source>
</evidence>
<proteinExistence type="predicted"/>
<feature type="compositionally biased region" description="Polar residues" evidence="1">
    <location>
        <begin position="301"/>
        <end position="310"/>
    </location>
</feature>
<dbReference type="Proteomes" id="UP000275078">
    <property type="component" value="Unassembled WGS sequence"/>
</dbReference>
<organism evidence="3 4">
    <name type="scientific">Ascobolus immersus RN42</name>
    <dbReference type="NCBI Taxonomy" id="1160509"/>
    <lineage>
        <taxon>Eukaryota</taxon>
        <taxon>Fungi</taxon>
        <taxon>Dikarya</taxon>
        <taxon>Ascomycota</taxon>
        <taxon>Pezizomycotina</taxon>
        <taxon>Pezizomycetes</taxon>
        <taxon>Pezizales</taxon>
        <taxon>Ascobolaceae</taxon>
        <taxon>Ascobolus</taxon>
    </lineage>
</organism>
<evidence type="ECO:0000313" key="3">
    <source>
        <dbReference type="EMBL" id="RPA81352.1"/>
    </source>
</evidence>
<keyword evidence="2" id="KW-0732">Signal</keyword>
<sequence length="310" mass="34869">MVGTLFLTFMMGLTIWDEVSGGEMNGWSLERVSGSFNQLPDHSLRLMLLKVGGAGYHLSILAHSDQLRPYLQVRFGDKALNTIPRRLLLITEPYQCAHDILVQPYDLGSPMKLKVLEIRSDPVRYDEEMLPLERALELLLPNSTTRSWTTALAEDLIAGSKNNNKRKDLFSGSFHAETQLLSLAVMARDPRYQDTLPKGLRQDLIAIDVSTLGVSKRCCPVCSIVTHWVQLRLQRGYIRTGSCYQEFPACSLPPWLPEEILDEILELVATMCRQILSERLINMQDAARQDRGSASPEGARSSGSFQSFEN</sequence>
<feature type="region of interest" description="Disordered" evidence="1">
    <location>
        <begin position="287"/>
        <end position="310"/>
    </location>
</feature>
<accession>A0A3N4I5H7</accession>
<evidence type="ECO:0000256" key="2">
    <source>
        <dbReference type="SAM" id="SignalP"/>
    </source>
</evidence>
<protein>
    <submittedName>
        <fullName evidence="3">Uncharacterized protein</fullName>
    </submittedName>
</protein>
<keyword evidence="4" id="KW-1185">Reference proteome</keyword>
<gene>
    <name evidence="3" type="ORF">BJ508DRAFT_113699</name>
</gene>
<evidence type="ECO:0000256" key="1">
    <source>
        <dbReference type="SAM" id="MobiDB-lite"/>
    </source>
</evidence>
<dbReference type="EMBL" id="ML119680">
    <property type="protein sequence ID" value="RPA81352.1"/>
    <property type="molecule type" value="Genomic_DNA"/>
</dbReference>
<dbReference type="OrthoDB" id="3070940at2759"/>
<reference evidence="3 4" key="1">
    <citation type="journal article" date="2018" name="Nat. Ecol. Evol.">
        <title>Pezizomycetes genomes reveal the molecular basis of ectomycorrhizal truffle lifestyle.</title>
        <authorList>
            <person name="Murat C."/>
            <person name="Payen T."/>
            <person name="Noel B."/>
            <person name="Kuo A."/>
            <person name="Morin E."/>
            <person name="Chen J."/>
            <person name="Kohler A."/>
            <person name="Krizsan K."/>
            <person name="Balestrini R."/>
            <person name="Da Silva C."/>
            <person name="Montanini B."/>
            <person name="Hainaut M."/>
            <person name="Levati E."/>
            <person name="Barry K.W."/>
            <person name="Belfiori B."/>
            <person name="Cichocki N."/>
            <person name="Clum A."/>
            <person name="Dockter R.B."/>
            <person name="Fauchery L."/>
            <person name="Guy J."/>
            <person name="Iotti M."/>
            <person name="Le Tacon F."/>
            <person name="Lindquist E.A."/>
            <person name="Lipzen A."/>
            <person name="Malagnac F."/>
            <person name="Mello A."/>
            <person name="Molinier V."/>
            <person name="Miyauchi S."/>
            <person name="Poulain J."/>
            <person name="Riccioni C."/>
            <person name="Rubini A."/>
            <person name="Sitrit Y."/>
            <person name="Splivallo R."/>
            <person name="Traeger S."/>
            <person name="Wang M."/>
            <person name="Zifcakova L."/>
            <person name="Wipf D."/>
            <person name="Zambonelli A."/>
            <person name="Paolocci F."/>
            <person name="Nowrousian M."/>
            <person name="Ottonello S."/>
            <person name="Baldrian P."/>
            <person name="Spatafora J.W."/>
            <person name="Henrissat B."/>
            <person name="Nagy L.G."/>
            <person name="Aury J.M."/>
            <person name="Wincker P."/>
            <person name="Grigoriev I.V."/>
            <person name="Bonfante P."/>
            <person name="Martin F.M."/>
        </authorList>
    </citation>
    <scope>NUCLEOTIDE SEQUENCE [LARGE SCALE GENOMIC DNA]</scope>
    <source>
        <strain evidence="3 4">RN42</strain>
    </source>
</reference>
<dbReference type="AlphaFoldDB" id="A0A3N4I5H7"/>
<feature type="chain" id="PRO_5018287392" evidence="2">
    <location>
        <begin position="22"/>
        <end position="310"/>
    </location>
</feature>
<feature type="signal peptide" evidence="2">
    <location>
        <begin position="1"/>
        <end position="21"/>
    </location>
</feature>